<accession>A0A327QJU2</accession>
<evidence type="ECO:0000313" key="3">
    <source>
        <dbReference type="EMBL" id="RAJ03942.1"/>
    </source>
</evidence>
<reference evidence="3 4" key="1">
    <citation type="submission" date="2018-06" db="EMBL/GenBank/DDBJ databases">
        <title>Genomic Encyclopedia of Archaeal and Bacterial Type Strains, Phase II (KMG-II): from individual species to whole genera.</title>
        <authorList>
            <person name="Goeker M."/>
        </authorList>
    </citation>
    <scope>NUCLEOTIDE SEQUENCE [LARGE SCALE GENOMIC DNA]</scope>
    <source>
        <strain evidence="3 4">DSM 23857</strain>
    </source>
</reference>
<gene>
    <name evidence="3" type="ORF">LX64_02819</name>
</gene>
<keyword evidence="4" id="KW-1185">Reference proteome</keyword>
<comment type="caution">
    <text evidence="3">The sequence shown here is derived from an EMBL/GenBank/DDBJ whole genome shotgun (WGS) entry which is preliminary data.</text>
</comment>
<sequence>MKRAAILLVLIVCLCQACATEKSGCPGTNNYSKKERKQNMRAVKQTRLF</sequence>
<dbReference type="AlphaFoldDB" id="A0A327QJU2"/>
<evidence type="ECO:0000256" key="2">
    <source>
        <dbReference type="SAM" id="SignalP"/>
    </source>
</evidence>
<keyword evidence="2" id="KW-0732">Signal</keyword>
<evidence type="ECO:0000313" key="4">
    <source>
        <dbReference type="Proteomes" id="UP000249547"/>
    </source>
</evidence>
<organism evidence="3 4">
    <name type="scientific">Chitinophaga skermanii</name>
    <dbReference type="NCBI Taxonomy" id="331697"/>
    <lineage>
        <taxon>Bacteria</taxon>
        <taxon>Pseudomonadati</taxon>
        <taxon>Bacteroidota</taxon>
        <taxon>Chitinophagia</taxon>
        <taxon>Chitinophagales</taxon>
        <taxon>Chitinophagaceae</taxon>
        <taxon>Chitinophaga</taxon>
    </lineage>
</organism>
<dbReference type="Proteomes" id="UP000249547">
    <property type="component" value="Unassembled WGS sequence"/>
</dbReference>
<feature type="region of interest" description="Disordered" evidence="1">
    <location>
        <begin position="29"/>
        <end position="49"/>
    </location>
</feature>
<evidence type="ECO:0000256" key="1">
    <source>
        <dbReference type="SAM" id="MobiDB-lite"/>
    </source>
</evidence>
<feature type="signal peptide" evidence="2">
    <location>
        <begin position="1"/>
        <end position="19"/>
    </location>
</feature>
<dbReference type="RefSeq" id="WP_158538619.1">
    <property type="nucleotide sequence ID" value="NZ_QLLL01000005.1"/>
</dbReference>
<dbReference type="OrthoDB" id="680600at2"/>
<name>A0A327QJU2_9BACT</name>
<dbReference type="EMBL" id="QLLL01000005">
    <property type="protein sequence ID" value="RAJ03942.1"/>
    <property type="molecule type" value="Genomic_DNA"/>
</dbReference>
<protein>
    <submittedName>
        <fullName evidence="3">Uncharacterized protein</fullName>
    </submittedName>
</protein>
<proteinExistence type="predicted"/>
<feature type="chain" id="PRO_5016305483" evidence="2">
    <location>
        <begin position="20"/>
        <end position="49"/>
    </location>
</feature>